<dbReference type="AlphaFoldDB" id="M9R679"/>
<evidence type="ECO:0000256" key="3">
    <source>
        <dbReference type="ARBA" id="ARBA00023163"/>
    </source>
</evidence>
<dbReference type="PROSITE" id="PS50977">
    <property type="entry name" value="HTH_TETR_2"/>
    <property type="match status" value="1"/>
</dbReference>
<evidence type="ECO:0000256" key="4">
    <source>
        <dbReference type="PROSITE-ProRule" id="PRU00335"/>
    </source>
</evidence>
<dbReference type="PANTHER" id="PTHR47506">
    <property type="entry name" value="TRANSCRIPTIONAL REGULATORY PROTEIN"/>
    <property type="match status" value="1"/>
</dbReference>
<evidence type="ECO:0000259" key="5">
    <source>
        <dbReference type="PROSITE" id="PS50977"/>
    </source>
</evidence>
<dbReference type="KEGG" id="oat:OAN307_c25470"/>
<dbReference type="PANTHER" id="PTHR47506:SF3">
    <property type="entry name" value="HTH-TYPE TRANSCRIPTIONAL REGULATOR LMRA"/>
    <property type="match status" value="1"/>
</dbReference>
<keyword evidence="7" id="KW-1185">Reference proteome</keyword>
<dbReference type="OrthoDB" id="9811084at2"/>
<dbReference type="HOGENOM" id="CLU_069356_28_1_5"/>
<evidence type="ECO:0000256" key="1">
    <source>
        <dbReference type="ARBA" id="ARBA00023015"/>
    </source>
</evidence>
<proteinExistence type="predicted"/>
<gene>
    <name evidence="6" type="ORF">OAN307_c25470</name>
</gene>
<dbReference type="InterPro" id="IPR054156">
    <property type="entry name" value="YxaF_TetR_C"/>
</dbReference>
<accession>M9R679</accession>
<dbReference type="Pfam" id="PF21993">
    <property type="entry name" value="TetR_C_13_2"/>
    <property type="match status" value="1"/>
</dbReference>
<evidence type="ECO:0000313" key="6">
    <source>
        <dbReference type="EMBL" id="AGI68144.1"/>
    </source>
</evidence>
<evidence type="ECO:0000313" key="7">
    <source>
        <dbReference type="Proteomes" id="UP000005307"/>
    </source>
</evidence>
<keyword evidence="3" id="KW-0804">Transcription</keyword>
<organism evidence="6 7">
    <name type="scientific">Octadecabacter antarcticus 307</name>
    <dbReference type="NCBI Taxonomy" id="391626"/>
    <lineage>
        <taxon>Bacteria</taxon>
        <taxon>Pseudomonadati</taxon>
        <taxon>Pseudomonadota</taxon>
        <taxon>Alphaproteobacteria</taxon>
        <taxon>Rhodobacterales</taxon>
        <taxon>Roseobacteraceae</taxon>
        <taxon>Octadecabacter</taxon>
    </lineage>
</organism>
<dbReference type="InterPro" id="IPR036271">
    <property type="entry name" value="Tet_transcr_reg_TetR-rel_C_sf"/>
</dbReference>
<name>M9R679_9RHOB</name>
<protein>
    <submittedName>
        <fullName evidence="6">TetR family transcriptional regulator</fullName>
    </submittedName>
</protein>
<dbReference type="SUPFAM" id="SSF46689">
    <property type="entry name" value="Homeodomain-like"/>
    <property type="match status" value="1"/>
</dbReference>
<dbReference type="Pfam" id="PF00440">
    <property type="entry name" value="TetR_N"/>
    <property type="match status" value="1"/>
</dbReference>
<dbReference type="Gene3D" id="1.10.357.10">
    <property type="entry name" value="Tetracycline Repressor, domain 2"/>
    <property type="match status" value="1"/>
</dbReference>
<evidence type="ECO:0000256" key="2">
    <source>
        <dbReference type="ARBA" id="ARBA00023125"/>
    </source>
</evidence>
<dbReference type="InterPro" id="IPR001647">
    <property type="entry name" value="HTH_TetR"/>
</dbReference>
<dbReference type="RefSeq" id="WP_015500158.1">
    <property type="nucleotide sequence ID" value="NC_020911.1"/>
</dbReference>
<dbReference type="STRING" id="391626.OAN307_c25470"/>
<dbReference type="Proteomes" id="UP000005307">
    <property type="component" value="Chromosome"/>
</dbReference>
<dbReference type="eggNOG" id="COG1309">
    <property type="taxonomic scope" value="Bacteria"/>
</dbReference>
<dbReference type="SUPFAM" id="SSF48498">
    <property type="entry name" value="Tetracyclin repressor-like, C-terminal domain"/>
    <property type="match status" value="1"/>
</dbReference>
<feature type="domain" description="HTH tetR-type" evidence="5">
    <location>
        <begin position="3"/>
        <end position="63"/>
    </location>
</feature>
<keyword evidence="2 4" id="KW-0238">DNA-binding</keyword>
<dbReference type="InterPro" id="IPR009057">
    <property type="entry name" value="Homeodomain-like_sf"/>
</dbReference>
<sequence length="183" mass="20282">MKPSSRDKLAWTAAKLFQERGYQGVGLTEILTASGLPKGSLYHHYPNGKVDLALEAAALAHREMSRIIDDAFQDAASYREGVTTLMFKLAKLFESMGKTTGCPISEILFGGPDQKTFRAKSAEYFEAWIFQIEAHAQRFGTVPDVARLLANRLFVTLQGGWTLARAKQDADVLRNLPALLFDT</sequence>
<reference evidence="6 7" key="1">
    <citation type="journal article" date="2013" name="PLoS ONE">
        <title>Poles Apart: Arctic and Antarctic Octadecabacter strains Share High Genome Plasticity and a New Type of Xanthorhodopsin.</title>
        <authorList>
            <person name="Vollmers J."/>
            <person name="Voget S."/>
            <person name="Dietrich S."/>
            <person name="Gollnow K."/>
            <person name="Smits M."/>
            <person name="Meyer K."/>
            <person name="Brinkhoff T."/>
            <person name="Simon M."/>
            <person name="Daniel R."/>
        </authorList>
    </citation>
    <scope>NUCLEOTIDE SEQUENCE [LARGE SCALE GENOMIC DNA]</scope>
    <source>
        <strain evidence="6 7">307</strain>
    </source>
</reference>
<dbReference type="GO" id="GO:0003677">
    <property type="term" value="F:DNA binding"/>
    <property type="evidence" value="ECO:0007669"/>
    <property type="project" value="UniProtKB-UniRule"/>
</dbReference>
<dbReference type="EMBL" id="CP003740">
    <property type="protein sequence ID" value="AGI68144.1"/>
    <property type="molecule type" value="Genomic_DNA"/>
</dbReference>
<feature type="DNA-binding region" description="H-T-H motif" evidence="4">
    <location>
        <begin position="26"/>
        <end position="45"/>
    </location>
</feature>
<keyword evidence="1" id="KW-0805">Transcription regulation</keyword>